<reference evidence="4 5" key="1">
    <citation type="submission" date="2018-11" db="EMBL/GenBank/DDBJ databases">
        <authorList>
            <person name="Ye M.-Q."/>
            <person name="Du Z.-J."/>
        </authorList>
    </citation>
    <scope>NUCLEOTIDE SEQUENCE [LARGE SCALE GENOMIC DNA]</scope>
    <source>
        <strain evidence="4 5">U0105</strain>
    </source>
</reference>
<feature type="domain" description="Glycosyl transferase family 1" evidence="2">
    <location>
        <begin position="182"/>
        <end position="337"/>
    </location>
</feature>
<dbReference type="GO" id="GO:0009103">
    <property type="term" value="P:lipopolysaccharide biosynthetic process"/>
    <property type="evidence" value="ECO:0007669"/>
    <property type="project" value="TreeGrafter"/>
</dbReference>
<sequence length="375" mass="43181">MRICYILQSLNRIAPNTVIINLALNLVDKVEEIYVISLYKSKEDNFKQLLNANNIRFKEYDSQLDAFKDLSFLSILIQRFDILHLNQYKSNEIGNILHKYKTDLKVVSTCHSEEDCEAEALSFVGNAKTASIVRQREQQNFYKKHHRVFAVSRAVKEYLARIDCLNVDVIYSGIDYARFPSFKNKLGSKSIEFCQVGHLMPLKNQIYSLELIKFLKQKGLNVNLHFFGKDEYAEDYVRFLHSFISDNDLANNVVFHGEVSWKTLFEALQKMHLLLMPSITEGLPLALLEAFYFEVAAIVSKNGGMNEVVLEGVNGITVDVNNTHSEFERILALCTSKRYLEQGKQAREIALEKYTSHVMAQSYQAQYLRLLSDSN</sequence>
<dbReference type="OrthoDB" id="9775208at2"/>
<dbReference type="PANTHER" id="PTHR46401:SF2">
    <property type="entry name" value="GLYCOSYLTRANSFERASE WBBK-RELATED"/>
    <property type="match status" value="1"/>
</dbReference>
<dbReference type="InterPro" id="IPR028098">
    <property type="entry name" value="Glyco_trans_4-like_N"/>
</dbReference>
<keyword evidence="1 4" id="KW-0808">Transferase</keyword>
<dbReference type="GO" id="GO:0016757">
    <property type="term" value="F:glycosyltransferase activity"/>
    <property type="evidence" value="ECO:0007669"/>
    <property type="project" value="InterPro"/>
</dbReference>
<evidence type="ECO:0000256" key="1">
    <source>
        <dbReference type="ARBA" id="ARBA00022679"/>
    </source>
</evidence>
<dbReference type="Pfam" id="PF00534">
    <property type="entry name" value="Glycos_transf_1"/>
    <property type="match status" value="1"/>
</dbReference>
<gene>
    <name evidence="4" type="ORF">DRW07_16815</name>
</gene>
<dbReference type="CDD" id="cd03801">
    <property type="entry name" value="GT4_PimA-like"/>
    <property type="match status" value="1"/>
</dbReference>
<accession>A0A3N5YJT9</accession>
<protein>
    <submittedName>
        <fullName evidence="4">Glycosyltransferase family 1 protein</fullName>
    </submittedName>
</protein>
<dbReference type="InterPro" id="IPR001296">
    <property type="entry name" value="Glyco_trans_1"/>
</dbReference>
<evidence type="ECO:0000313" key="4">
    <source>
        <dbReference type="EMBL" id="RPJ64981.1"/>
    </source>
</evidence>
<evidence type="ECO:0000313" key="5">
    <source>
        <dbReference type="Proteomes" id="UP000275281"/>
    </source>
</evidence>
<dbReference type="RefSeq" id="WP_124029110.1">
    <property type="nucleotide sequence ID" value="NZ_JBHRSN010000013.1"/>
</dbReference>
<dbReference type="AlphaFoldDB" id="A0A3N5YJT9"/>
<dbReference type="Pfam" id="PF13439">
    <property type="entry name" value="Glyco_transf_4"/>
    <property type="match status" value="1"/>
</dbReference>
<evidence type="ECO:0000259" key="3">
    <source>
        <dbReference type="Pfam" id="PF13439"/>
    </source>
</evidence>
<evidence type="ECO:0000259" key="2">
    <source>
        <dbReference type="Pfam" id="PF00534"/>
    </source>
</evidence>
<name>A0A3N5YJT9_9ALTE</name>
<comment type="caution">
    <text evidence="4">The sequence shown here is derived from an EMBL/GenBank/DDBJ whole genome shotgun (WGS) entry which is preliminary data.</text>
</comment>
<dbReference type="Proteomes" id="UP000275281">
    <property type="component" value="Unassembled WGS sequence"/>
</dbReference>
<keyword evidence="5" id="KW-1185">Reference proteome</keyword>
<proteinExistence type="predicted"/>
<organism evidence="4 5">
    <name type="scientific">Alteromonas sediminis</name>
    <dbReference type="NCBI Taxonomy" id="2259342"/>
    <lineage>
        <taxon>Bacteria</taxon>
        <taxon>Pseudomonadati</taxon>
        <taxon>Pseudomonadota</taxon>
        <taxon>Gammaproteobacteria</taxon>
        <taxon>Alteromonadales</taxon>
        <taxon>Alteromonadaceae</taxon>
        <taxon>Alteromonas/Salinimonas group</taxon>
        <taxon>Alteromonas</taxon>
    </lineage>
</organism>
<feature type="domain" description="Glycosyltransferase subfamily 4-like N-terminal" evidence="3">
    <location>
        <begin position="17"/>
        <end position="178"/>
    </location>
</feature>
<dbReference type="EMBL" id="RPOK01000006">
    <property type="protein sequence ID" value="RPJ64981.1"/>
    <property type="molecule type" value="Genomic_DNA"/>
</dbReference>
<dbReference type="SUPFAM" id="SSF53756">
    <property type="entry name" value="UDP-Glycosyltransferase/glycogen phosphorylase"/>
    <property type="match status" value="1"/>
</dbReference>
<dbReference type="PANTHER" id="PTHR46401">
    <property type="entry name" value="GLYCOSYLTRANSFERASE WBBK-RELATED"/>
    <property type="match status" value="1"/>
</dbReference>
<dbReference type="Gene3D" id="3.40.50.2000">
    <property type="entry name" value="Glycogen Phosphorylase B"/>
    <property type="match status" value="2"/>
</dbReference>